<dbReference type="InterPro" id="IPR001480">
    <property type="entry name" value="Bulb-type_lectin_dom"/>
</dbReference>
<dbReference type="InterPro" id="IPR036426">
    <property type="entry name" value="Bulb-type_lectin_dom_sf"/>
</dbReference>
<proteinExistence type="predicted"/>
<dbReference type="Gene3D" id="2.90.10.10">
    <property type="entry name" value="Bulb-type lectin domain"/>
    <property type="match status" value="1"/>
</dbReference>
<feature type="domain" description="Bulb-type lectin" evidence="1">
    <location>
        <begin position="56"/>
        <end position="165"/>
    </location>
</feature>
<dbReference type="Proteomes" id="UP001501624">
    <property type="component" value="Unassembled WGS sequence"/>
</dbReference>
<accession>A0ABP7HFX2</accession>
<evidence type="ECO:0000313" key="3">
    <source>
        <dbReference type="Proteomes" id="UP001501624"/>
    </source>
</evidence>
<gene>
    <name evidence="2" type="ORF">GCM10022380_04010</name>
</gene>
<organism evidence="2 3">
    <name type="scientific">Amycolatopsis tucumanensis</name>
    <dbReference type="NCBI Taxonomy" id="401106"/>
    <lineage>
        <taxon>Bacteria</taxon>
        <taxon>Bacillati</taxon>
        <taxon>Actinomycetota</taxon>
        <taxon>Actinomycetes</taxon>
        <taxon>Pseudonocardiales</taxon>
        <taxon>Pseudonocardiaceae</taxon>
        <taxon>Amycolatopsis</taxon>
    </lineage>
</organism>
<evidence type="ECO:0000313" key="2">
    <source>
        <dbReference type="EMBL" id="GAA3790798.1"/>
    </source>
</evidence>
<dbReference type="SUPFAM" id="SSF51110">
    <property type="entry name" value="alpha-D-mannose-specific plant lectins"/>
    <property type="match status" value="1"/>
</dbReference>
<dbReference type="SMART" id="SM00108">
    <property type="entry name" value="B_lectin"/>
    <property type="match status" value="1"/>
</dbReference>
<dbReference type="EMBL" id="BAABCM010000001">
    <property type="protein sequence ID" value="GAA3790798.1"/>
    <property type="molecule type" value="Genomic_DNA"/>
</dbReference>
<evidence type="ECO:0000259" key="1">
    <source>
        <dbReference type="PROSITE" id="PS50927"/>
    </source>
</evidence>
<keyword evidence="3" id="KW-1185">Reference proteome</keyword>
<dbReference type="PROSITE" id="PS50927">
    <property type="entry name" value="BULB_LECTIN"/>
    <property type="match status" value="1"/>
</dbReference>
<sequence length="184" mass="19257">MSHGKRDGMRWWSAVVAGAVFLGGLAASLVGTTVPASADSTPATVAPAGDATILASTVLNGGWRMNSNQSVASPDGRTVLQLLRGLFEVWVDGNHVWTAGQSAAGEYVTFQRDGNLVVYTNAGQAVWAGNTSVWCGTDGCHLSVQDDGNVAIEDDFTQYDVWSTNSARPTAVVSETGQTHVAAW</sequence>
<comment type="caution">
    <text evidence="2">The sequence shown here is derived from an EMBL/GenBank/DDBJ whole genome shotgun (WGS) entry which is preliminary data.</text>
</comment>
<reference evidence="3" key="1">
    <citation type="journal article" date="2019" name="Int. J. Syst. Evol. Microbiol.">
        <title>The Global Catalogue of Microorganisms (GCM) 10K type strain sequencing project: providing services to taxonomists for standard genome sequencing and annotation.</title>
        <authorList>
            <consortium name="The Broad Institute Genomics Platform"/>
            <consortium name="The Broad Institute Genome Sequencing Center for Infectious Disease"/>
            <person name="Wu L."/>
            <person name="Ma J."/>
        </authorList>
    </citation>
    <scope>NUCLEOTIDE SEQUENCE [LARGE SCALE GENOMIC DNA]</scope>
    <source>
        <strain evidence="3">JCM 17017</strain>
    </source>
</reference>
<dbReference type="RefSeq" id="WP_237336755.1">
    <property type="nucleotide sequence ID" value="NZ_BAABCM010000001.1"/>
</dbReference>
<protein>
    <recommendedName>
        <fullName evidence="1">Bulb-type lectin domain-containing protein</fullName>
    </recommendedName>
</protein>
<name>A0ABP7HFX2_9PSEU</name>